<gene>
    <name evidence="1" type="ORF">FBY41_1531</name>
</gene>
<evidence type="ECO:0000313" key="1">
    <source>
        <dbReference type="EMBL" id="TQM65146.1"/>
    </source>
</evidence>
<dbReference type="AlphaFoldDB" id="A0A543I3H4"/>
<dbReference type="OrthoDB" id="4870479at2"/>
<accession>A0A543I3H4</accession>
<dbReference type="Proteomes" id="UP000316747">
    <property type="component" value="Unassembled WGS sequence"/>
</dbReference>
<proteinExistence type="predicted"/>
<sequence length="86" mass="9535">MQELTWGLDVSTDKAETAAVALDWSIQGEARVVEVRRPLRAAEIAPLIHEHRVCRWAVDVPFGWPDLFVALMANRHSAPCSARDAG</sequence>
<protein>
    <submittedName>
        <fullName evidence="1">Uncharacterized protein DUF429</fullName>
    </submittedName>
</protein>
<evidence type="ECO:0000313" key="2">
    <source>
        <dbReference type="Proteomes" id="UP000316747"/>
    </source>
</evidence>
<comment type="caution">
    <text evidence="1">The sequence shown here is derived from an EMBL/GenBank/DDBJ whole genome shotgun (WGS) entry which is preliminary data.</text>
</comment>
<name>A0A543I3H4_9MICO</name>
<keyword evidence="2" id="KW-1185">Reference proteome</keyword>
<dbReference type="RefSeq" id="WP_141842810.1">
    <property type="nucleotide sequence ID" value="NZ_VFPM01000001.1"/>
</dbReference>
<organism evidence="1 2">
    <name type="scientific">Humibacillus xanthopallidus</name>
    <dbReference type="NCBI Taxonomy" id="412689"/>
    <lineage>
        <taxon>Bacteria</taxon>
        <taxon>Bacillati</taxon>
        <taxon>Actinomycetota</taxon>
        <taxon>Actinomycetes</taxon>
        <taxon>Micrococcales</taxon>
        <taxon>Intrasporangiaceae</taxon>
        <taxon>Humibacillus</taxon>
    </lineage>
</organism>
<dbReference type="EMBL" id="VFPM01000001">
    <property type="protein sequence ID" value="TQM65146.1"/>
    <property type="molecule type" value="Genomic_DNA"/>
</dbReference>
<reference evidence="1 2" key="1">
    <citation type="submission" date="2019-06" db="EMBL/GenBank/DDBJ databases">
        <title>Genome sequencing of plant associated microbes to promote plant fitness in Sorghum bicolor and Oryza sativa.</title>
        <authorList>
            <person name="Coleman-Derr D."/>
        </authorList>
    </citation>
    <scope>NUCLEOTIDE SEQUENCE [LARGE SCALE GENOMIC DNA]</scope>
    <source>
        <strain evidence="1 2">KV-663</strain>
    </source>
</reference>